<dbReference type="PANTHER" id="PTHR30055:SF234">
    <property type="entry name" value="HTH-TYPE TRANSCRIPTIONAL REGULATOR BETI"/>
    <property type="match status" value="1"/>
</dbReference>
<keyword evidence="1" id="KW-0805">Transcription regulation</keyword>
<dbReference type="PANTHER" id="PTHR30055">
    <property type="entry name" value="HTH-TYPE TRANSCRIPTIONAL REGULATOR RUTR"/>
    <property type="match status" value="1"/>
</dbReference>
<dbReference type="PRINTS" id="PR00455">
    <property type="entry name" value="HTHTETR"/>
</dbReference>
<dbReference type="Gene3D" id="1.10.10.60">
    <property type="entry name" value="Homeodomain-like"/>
    <property type="match status" value="1"/>
</dbReference>
<organism evidence="6 7">
    <name type="scientific">Saccharopolyspora elongata</name>
    <dbReference type="NCBI Taxonomy" id="2530387"/>
    <lineage>
        <taxon>Bacteria</taxon>
        <taxon>Bacillati</taxon>
        <taxon>Actinomycetota</taxon>
        <taxon>Actinomycetes</taxon>
        <taxon>Pseudonocardiales</taxon>
        <taxon>Pseudonocardiaceae</taxon>
        <taxon>Saccharopolyspora</taxon>
    </lineage>
</organism>
<feature type="domain" description="HTH tetR-type" evidence="5">
    <location>
        <begin position="13"/>
        <end position="73"/>
    </location>
</feature>
<dbReference type="SUPFAM" id="SSF48498">
    <property type="entry name" value="Tetracyclin repressor-like, C-terminal domain"/>
    <property type="match status" value="1"/>
</dbReference>
<keyword evidence="2 4" id="KW-0238">DNA-binding</keyword>
<feature type="DNA-binding region" description="H-T-H motif" evidence="4">
    <location>
        <begin position="36"/>
        <end position="55"/>
    </location>
</feature>
<dbReference type="InterPro" id="IPR036271">
    <property type="entry name" value="Tet_transcr_reg_TetR-rel_C_sf"/>
</dbReference>
<dbReference type="OrthoDB" id="8701707at2"/>
<dbReference type="InterPro" id="IPR050109">
    <property type="entry name" value="HTH-type_TetR-like_transc_reg"/>
</dbReference>
<dbReference type="AlphaFoldDB" id="A0A4R4YDE2"/>
<dbReference type="GO" id="GO:0000976">
    <property type="term" value="F:transcription cis-regulatory region binding"/>
    <property type="evidence" value="ECO:0007669"/>
    <property type="project" value="TreeGrafter"/>
</dbReference>
<evidence type="ECO:0000256" key="4">
    <source>
        <dbReference type="PROSITE-ProRule" id="PRU00335"/>
    </source>
</evidence>
<evidence type="ECO:0000313" key="6">
    <source>
        <dbReference type="EMBL" id="TDD42566.1"/>
    </source>
</evidence>
<name>A0A4R4YDE2_9PSEU</name>
<keyword evidence="7" id="KW-1185">Reference proteome</keyword>
<comment type="caution">
    <text evidence="6">The sequence shown here is derived from an EMBL/GenBank/DDBJ whole genome shotgun (WGS) entry which is preliminary data.</text>
</comment>
<evidence type="ECO:0000256" key="1">
    <source>
        <dbReference type="ARBA" id="ARBA00023015"/>
    </source>
</evidence>
<evidence type="ECO:0000256" key="2">
    <source>
        <dbReference type="ARBA" id="ARBA00023125"/>
    </source>
</evidence>
<proteinExistence type="predicted"/>
<dbReference type="Proteomes" id="UP000294947">
    <property type="component" value="Unassembled WGS sequence"/>
</dbReference>
<dbReference type="Pfam" id="PF00440">
    <property type="entry name" value="TetR_N"/>
    <property type="match status" value="1"/>
</dbReference>
<dbReference type="RefSeq" id="WP_132490570.1">
    <property type="nucleotide sequence ID" value="NZ_SMKW01000046.1"/>
</dbReference>
<evidence type="ECO:0000256" key="3">
    <source>
        <dbReference type="ARBA" id="ARBA00023163"/>
    </source>
</evidence>
<accession>A0A4R4YDE2</accession>
<evidence type="ECO:0000313" key="7">
    <source>
        <dbReference type="Proteomes" id="UP000294947"/>
    </source>
</evidence>
<gene>
    <name evidence="6" type="ORF">E1288_29145</name>
</gene>
<reference evidence="6 7" key="1">
    <citation type="submission" date="2019-03" db="EMBL/GenBank/DDBJ databases">
        <title>Draft genome sequences of novel Actinobacteria.</title>
        <authorList>
            <person name="Sahin N."/>
            <person name="Ay H."/>
            <person name="Saygin H."/>
        </authorList>
    </citation>
    <scope>NUCLEOTIDE SEQUENCE [LARGE SCALE GENOMIC DNA]</scope>
    <source>
        <strain evidence="6 7">7K502</strain>
    </source>
</reference>
<sequence length="205" mass="22242">MPRTAEQYAAMRSGTHEKIQAAAIGLFARKGFAATSVRDIAQAAEISTGLMYRHYATKEALFDDLVAQAADGLARVTAAFERAIEQEAPPAEPIREFVREFAADLAADNGFAEFSLIMSQALVMPDRLPHAKRLAEQHRALAARTTELIERGQRRGEFADGAAGDLTTCFFALLDGLASMKFVLGADFTPPDPSVVTALLIKEDR</sequence>
<evidence type="ECO:0000259" key="5">
    <source>
        <dbReference type="PROSITE" id="PS50977"/>
    </source>
</evidence>
<dbReference type="GO" id="GO:0003700">
    <property type="term" value="F:DNA-binding transcription factor activity"/>
    <property type="evidence" value="ECO:0007669"/>
    <property type="project" value="TreeGrafter"/>
</dbReference>
<keyword evidence="3" id="KW-0804">Transcription</keyword>
<protein>
    <submittedName>
        <fullName evidence="6">TetR/AcrR family transcriptional regulator</fullName>
    </submittedName>
</protein>
<dbReference type="EMBL" id="SMKW01000046">
    <property type="protein sequence ID" value="TDD42566.1"/>
    <property type="molecule type" value="Genomic_DNA"/>
</dbReference>
<dbReference type="InterPro" id="IPR009057">
    <property type="entry name" value="Homeodomain-like_sf"/>
</dbReference>
<dbReference type="SUPFAM" id="SSF46689">
    <property type="entry name" value="Homeodomain-like"/>
    <property type="match status" value="1"/>
</dbReference>
<dbReference type="InterPro" id="IPR001647">
    <property type="entry name" value="HTH_TetR"/>
</dbReference>
<dbReference type="PROSITE" id="PS50977">
    <property type="entry name" value="HTH_TETR_2"/>
    <property type="match status" value="1"/>
</dbReference>
<dbReference type="Gene3D" id="1.10.357.10">
    <property type="entry name" value="Tetracycline Repressor, domain 2"/>
    <property type="match status" value="1"/>
</dbReference>